<keyword evidence="2" id="KW-1185">Reference proteome</keyword>
<sequence length="129" mass="14941">MPMDRSLYPDNWDEIALAIKESVNWCCEACGRPCRRPDETREAAIFRLTLSDHWTVPELWEANDPEPSISRLGRFKLTVAHLNHIPGDCDLSNLRAWCAPCHCRYDLKQMGQKRVLKAERHGQLRLEGL</sequence>
<organism evidence="1 2">
    <name type="scientific">Leptolyngbya cf. ectocarpi LEGE 11479</name>
    <dbReference type="NCBI Taxonomy" id="1828722"/>
    <lineage>
        <taxon>Bacteria</taxon>
        <taxon>Bacillati</taxon>
        <taxon>Cyanobacteriota</taxon>
        <taxon>Cyanophyceae</taxon>
        <taxon>Leptolyngbyales</taxon>
        <taxon>Leptolyngbyaceae</taxon>
        <taxon>Leptolyngbya group</taxon>
        <taxon>Leptolyngbya</taxon>
    </lineage>
</organism>
<keyword evidence="1" id="KW-0378">Hydrolase</keyword>
<dbReference type="EMBL" id="JADEXP010000126">
    <property type="protein sequence ID" value="MBE9067903.1"/>
    <property type="molecule type" value="Genomic_DNA"/>
</dbReference>
<dbReference type="AlphaFoldDB" id="A0A928ZUW4"/>
<evidence type="ECO:0000313" key="1">
    <source>
        <dbReference type="EMBL" id="MBE9067903.1"/>
    </source>
</evidence>
<proteinExistence type="predicted"/>
<dbReference type="Proteomes" id="UP000615026">
    <property type="component" value="Unassembled WGS sequence"/>
</dbReference>
<keyword evidence="1" id="KW-0540">Nuclease</keyword>
<protein>
    <submittedName>
        <fullName evidence="1">HNH endonuclease</fullName>
    </submittedName>
</protein>
<comment type="caution">
    <text evidence="1">The sequence shown here is derived from an EMBL/GenBank/DDBJ whole genome shotgun (WGS) entry which is preliminary data.</text>
</comment>
<name>A0A928ZUW4_LEPEC</name>
<dbReference type="GO" id="GO:0004519">
    <property type="term" value="F:endonuclease activity"/>
    <property type="evidence" value="ECO:0007669"/>
    <property type="project" value="UniProtKB-KW"/>
</dbReference>
<reference evidence="1" key="1">
    <citation type="submission" date="2020-10" db="EMBL/GenBank/DDBJ databases">
        <authorList>
            <person name="Castelo-Branco R."/>
            <person name="Eusebio N."/>
            <person name="Adriana R."/>
            <person name="Vieira A."/>
            <person name="Brugerolle De Fraissinette N."/>
            <person name="Rezende De Castro R."/>
            <person name="Schneider M.P."/>
            <person name="Vasconcelos V."/>
            <person name="Leao P.N."/>
        </authorList>
    </citation>
    <scope>NUCLEOTIDE SEQUENCE</scope>
    <source>
        <strain evidence="1">LEGE 11479</strain>
    </source>
</reference>
<gene>
    <name evidence="1" type="ORF">IQ260_14715</name>
</gene>
<evidence type="ECO:0000313" key="2">
    <source>
        <dbReference type="Proteomes" id="UP000615026"/>
    </source>
</evidence>
<keyword evidence="1" id="KW-0255">Endonuclease</keyword>
<accession>A0A928ZUW4</accession>